<keyword evidence="2 3" id="KW-0040">ANK repeat</keyword>
<dbReference type="InterPro" id="IPR002110">
    <property type="entry name" value="Ankyrin_rpt"/>
</dbReference>
<dbReference type="Pfam" id="PF13857">
    <property type="entry name" value="Ank_5"/>
    <property type="match status" value="1"/>
</dbReference>
<evidence type="ECO:0000256" key="3">
    <source>
        <dbReference type="PROSITE-ProRule" id="PRU00023"/>
    </source>
</evidence>
<keyword evidence="1" id="KW-0677">Repeat</keyword>
<name>E8WWE8_GRATM</name>
<feature type="compositionally biased region" description="Low complexity" evidence="4">
    <location>
        <begin position="93"/>
        <end position="102"/>
    </location>
</feature>
<organism evidence="7">
    <name type="scientific">Granulicella tundricola (strain ATCC BAA-1859 / DSM 23138 / MP5ACTX9)</name>
    <dbReference type="NCBI Taxonomy" id="1198114"/>
    <lineage>
        <taxon>Bacteria</taxon>
        <taxon>Pseudomonadati</taxon>
        <taxon>Acidobacteriota</taxon>
        <taxon>Terriglobia</taxon>
        <taxon>Terriglobales</taxon>
        <taxon>Acidobacteriaceae</taxon>
        <taxon>Granulicella</taxon>
    </lineage>
</organism>
<dbReference type="PROSITE" id="PS50297">
    <property type="entry name" value="ANK_REP_REGION"/>
    <property type="match status" value="2"/>
</dbReference>
<dbReference type="PANTHER" id="PTHR24171:SF8">
    <property type="entry name" value="BRCA1-ASSOCIATED RING DOMAIN PROTEIN 1"/>
    <property type="match status" value="1"/>
</dbReference>
<dbReference type="Proteomes" id="UP000000343">
    <property type="component" value="Chromosome"/>
</dbReference>
<dbReference type="Pfam" id="PF12796">
    <property type="entry name" value="Ank_2"/>
    <property type="match status" value="1"/>
</dbReference>
<evidence type="ECO:0000259" key="5">
    <source>
        <dbReference type="PROSITE" id="PS52015"/>
    </source>
</evidence>
<feature type="region of interest" description="Disordered" evidence="4">
    <location>
        <begin position="93"/>
        <end position="122"/>
    </location>
</feature>
<dbReference type="eggNOG" id="COG0666">
    <property type="taxonomic scope" value="Bacteria"/>
</dbReference>
<protein>
    <submittedName>
        <fullName evidence="6">TonB family protein</fullName>
    </submittedName>
</protein>
<dbReference type="STRING" id="1198114.AciX9_2587"/>
<evidence type="ECO:0000256" key="1">
    <source>
        <dbReference type="ARBA" id="ARBA00022737"/>
    </source>
</evidence>
<sequence>MFYPPIARVAKISGDVEITYRIDSAGQITDVNSVSDPEILRKAAVDQVKSWRFKSDGGVGQRAVVFHFKLTAPDLEDTSGNSTTHVLTTGGEVEVSSGAGSDVSREGCPLPPQRVPTNGQTPRDFVETGWPLLRVEASGKVWWNPPGEWDAPDWNKATKSEIPSQSARALIERFRTEAFWRLCTSYSRNVTETPTNFLRVSLGGLEKDVNVHGIEGLASFDDLFQAIHEATNSHQWRVGDPKTEQMGDMGADVWLPKPGRTKLMASAHFGKLEDVQTALDSGDSVNSHDESGWTPLMYAVGGYQTAKVVEFLLAKGADVQAAGLHGETVLMFAALRGDADQELIAAGARVNARTSRGATALMLLAQKAETDDLKVLLRAGADARMKDSEGLTAADYLMAASCGRSLVSTDTHPWMTVGYGSCNALNADEVLSTASLLRAEGVVATKHWTVAGDLEATP</sequence>
<accession>E8WWE8</accession>
<feature type="repeat" description="ANK" evidence="3">
    <location>
        <begin position="356"/>
        <end position="388"/>
    </location>
</feature>
<dbReference type="InterPro" id="IPR037682">
    <property type="entry name" value="TonB_C"/>
</dbReference>
<dbReference type="SMART" id="SM00248">
    <property type="entry name" value="ANK"/>
    <property type="match status" value="3"/>
</dbReference>
<dbReference type="Gene3D" id="1.25.40.20">
    <property type="entry name" value="Ankyrin repeat-containing domain"/>
    <property type="match status" value="1"/>
</dbReference>
<feature type="domain" description="TonB C-terminal" evidence="5">
    <location>
        <begin position="1"/>
        <end position="77"/>
    </location>
</feature>
<dbReference type="GO" id="GO:0085020">
    <property type="term" value="P:protein K6-linked ubiquitination"/>
    <property type="evidence" value="ECO:0007669"/>
    <property type="project" value="TreeGrafter"/>
</dbReference>
<evidence type="ECO:0000256" key="2">
    <source>
        <dbReference type="ARBA" id="ARBA00023043"/>
    </source>
</evidence>
<dbReference type="SUPFAM" id="SSF48403">
    <property type="entry name" value="Ankyrin repeat"/>
    <property type="match status" value="1"/>
</dbReference>
<gene>
    <name evidence="6" type="ordered locus">AciX9_2587</name>
</gene>
<dbReference type="PROSITE" id="PS52015">
    <property type="entry name" value="TONB_CTD"/>
    <property type="match status" value="1"/>
</dbReference>
<feature type="repeat" description="ANK" evidence="3">
    <location>
        <begin position="291"/>
        <end position="324"/>
    </location>
</feature>
<reference evidence="7" key="1">
    <citation type="submission" date="2011-01" db="EMBL/GenBank/DDBJ databases">
        <title>Complete sequence of chromosome of Acidobacterium sp. MP5ACTX9.</title>
        <authorList>
            <consortium name="US DOE Joint Genome Institute"/>
            <person name="Lucas S."/>
            <person name="Copeland A."/>
            <person name="Lapidus A."/>
            <person name="Cheng J.-F."/>
            <person name="Goodwin L."/>
            <person name="Pitluck S."/>
            <person name="Teshima H."/>
            <person name="Detter J.C."/>
            <person name="Han C."/>
            <person name="Tapia R."/>
            <person name="Land M."/>
            <person name="Hauser L."/>
            <person name="Kyrpides N."/>
            <person name="Ivanova N."/>
            <person name="Ovchinnikova G."/>
            <person name="Pagani I."/>
            <person name="Rawat S.R."/>
            <person name="Mannisto M."/>
            <person name="Haggblom M.M."/>
            <person name="Woyke T."/>
        </authorList>
    </citation>
    <scope>NUCLEOTIDE SEQUENCE [LARGE SCALE GENOMIC DNA]</scope>
    <source>
        <strain evidence="7">MP5ACTX9</strain>
    </source>
</reference>
<dbReference type="PANTHER" id="PTHR24171">
    <property type="entry name" value="ANKYRIN REPEAT DOMAIN-CONTAINING PROTEIN 39-RELATED"/>
    <property type="match status" value="1"/>
</dbReference>
<evidence type="ECO:0000256" key="4">
    <source>
        <dbReference type="SAM" id="MobiDB-lite"/>
    </source>
</evidence>
<dbReference type="GO" id="GO:0004842">
    <property type="term" value="F:ubiquitin-protein transferase activity"/>
    <property type="evidence" value="ECO:0007669"/>
    <property type="project" value="TreeGrafter"/>
</dbReference>
<dbReference type="PROSITE" id="PS50088">
    <property type="entry name" value="ANK_REPEAT"/>
    <property type="match status" value="2"/>
</dbReference>
<keyword evidence="7" id="KW-1185">Reference proteome</keyword>
<dbReference type="KEGG" id="acm:AciX9_2587"/>
<dbReference type="Pfam" id="PF03544">
    <property type="entry name" value="TonB_C"/>
    <property type="match status" value="1"/>
</dbReference>
<dbReference type="HOGENOM" id="CLU_596856_0_0_0"/>
<dbReference type="InterPro" id="IPR036770">
    <property type="entry name" value="Ankyrin_rpt-contain_sf"/>
</dbReference>
<dbReference type="GO" id="GO:0055085">
    <property type="term" value="P:transmembrane transport"/>
    <property type="evidence" value="ECO:0007669"/>
    <property type="project" value="InterPro"/>
</dbReference>
<proteinExistence type="predicted"/>
<evidence type="ECO:0000313" key="6">
    <source>
        <dbReference type="EMBL" id="ADW69612.1"/>
    </source>
</evidence>
<dbReference type="Gene3D" id="3.30.2420.10">
    <property type="entry name" value="TonB"/>
    <property type="match status" value="1"/>
</dbReference>
<dbReference type="EMBL" id="CP002480">
    <property type="protein sequence ID" value="ADW69612.1"/>
    <property type="molecule type" value="Genomic_DNA"/>
</dbReference>
<dbReference type="PaxDb" id="1198114-AciX9_2587"/>
<dbReference type="AlphaFoldDB" id="E8WWE8"/>
<evidence type="ECO:0000313" key="7">
    <source>
        <dbReference type="Proteomes" id="UP000000343"/>
    </source>
</evidence>
<dbReference type="SUPFAM" id="SSF74653">
    <property type="entry name" value="TolA/TonB C-terminal domain"/>
    <property type="match status" value="1"/>
</dbReference>